<gene>
    <name evidence="3" type="primary">Dana\GF17562</name>
    <name evidence="3" type="synonym">dana_GLEANR_18825</name>
    <name evidence="3" type="ORF">GF17562</name>
</gene>
<accession>B3LWK2</accession>
<dbReference type="OMA" id="ANEISTW"/>
<dbReference type="Proteomes" id="UP000007801">
    <property type="component" value="Unassembled WGS sequence"/>
</dbReference>
<dbReference type="OrthoDB" id="411145at2759"/>
<dbReference type="Gene3D" id="3.90.1200.10">
    <property type="match status" value="1"/>
</dbReference>
<dbReference type="AlphaFoldDB" id="B3LWK2"/>
<name>B3LWK2_DROAN</name>
<dbReference type="GeneID" id="6500346"/>
<dbReference type="PhylomeDB" id="B3LWK2"/>
<dbReference type="PANTHER" id="PTHR11012:SF13">
    <property type="entry name" value="CHK KINASE-LIKE DOMAIN-CONTAINING PROTEIN-RELATED"/>
    <property type="match status" value="1"/>
</dbReference>
<dbReference type="SMART" id="SM00587">
    <property type="entry name" value="CHK"/>
    <property type="match status" value="1"/>
</dbReference>
<sequence>MPKESSHKIHPAPAWLTTDCVQDKLRSFFQKKSLRLEKLNSSPAIGKGENFGSVLTRINVEFATKEDSKQAEEKESTTFLVKTTFANKDPAADVLKHYGVYTREMDMYEKVLPQMTDLLRNELKDSRKFFAGTINVDRSRNSIIFEDLALEHYKMASRKKKLDLEHTHLMLEKMASFHAAGAVLAERQPGIFERNYDRGFFNQHTRAYGPIMTNLMEALSRSLNDDEEMREKYQAKLDRLVKHLMDYGERTTSINPGDFLTLAHGDLWINNFMFQYDEMGHPTNAVLIDFQFSVWNSPAIDLHYFFSTSVQDNLRLENQPELVQFYYYRLVEALRKLKFAGHIPSLFEFQLQFRTKGFYAVFCSLIFEPVMQYEGAEEPSLEQCLSNSESGIRFKDSVYESEAVKRKLRITLPFLDHLGLLDEM</sequence>
<dbReference type="PANTHER" id="PTHR11012">
    <property type="entry name" value="PROTEIN KINASE-LIKE DOMAIN-CONTAINING"/>
    <property type="match status" value="1"/>
</dbReference>
<feature type="coiled-coil region" evidence="1">
    <location>
        <begin position="216"/>
        <end position="243"/>
    </location>
</feature>
<dbReference type="STRING" id="7217.B3LWK2"/>
<feature type="domain" description="CHK kinase-like" evidence="2">
    <location>
        <begin position="143"/>
        <end position="336"/>
    </location>
</feature>
<evidence type="ECO:0000256" key="1">
    <source>
        <dbReference type="SAM" id="Coils"/>
    </source>
</evidence>
<dbReference type="InParanoid" id="B3LWK2"/>
<keyword evidence="4" id="KW-1185">Reference proteome</keyword>
<dbReference type="SUPFAM" id="SSF56112">
    <property type="entry name" value="Protein kinase-like (PK-like)"/>
    <property type="match status" value="1"/>
</dbReference>
<reference evidence="3 4" key="1">
    <citation type="journal article" date="2007" name="Nature">
        <title>Evolution of genes and genomes on the Drosophila phylogeny.</title>
        <authorList>
            <consortium name="Drosophila 12 Genomes Consortium"/>
            <person name="Clark A.G."/>
            <person name="Eisen M.B."/>
            <person name="Smith D.R."/>
            <person name="Bergman C.M."/>
            <person name="Oliver B."/>
            <person name="Markow T.A."/>
            <person name="Kaufman T.C."/>
            <person name="Kellis M."/>
            <person name="Gelbart W."/>
            <person name="Iyer V.N."/>
            <person name="Pollard D.A."/>
            <person name="Sackton T.B."/>
            <person name="Larracuente A.M."/>
            <person name="Singh N.D."/>
            <person name="Abad J.P."/>
            <person name="Abt D.N."/>
            <person name="Adryan B."/>
            <person name="Aguade M."/>
            <person name="Akashi H."/>
            <person name="Anderson W.W."/>
            <person name="Aquadro C.F."/>
            <person name="Ardell D.H."/>
            <person name="Arguello R."/>
            <person name="Artieri C.G."/>
            <person name="Barbash D.A."/>
            <person name="Barker D."/>
            <person name="Barsanti P."/>
            <person name="Batterham P."/>
            <person name="Batzoglou S."/>
            <person name="Begun D."/>
            <person name="Bhutkar A."/>
            <person name="Blanco E."/>
            <person name="Bosak S.A."/>
            <person name="Bradley R.K."/>
            <person name="Brand A.D."/>
            <person name="Brent M.R."/>
            <person name="Brooks A.N."/>
            <person name="Brown R.H."/>
            <person name="Butlin R.K."/>
            <person name="Caggese C."/>
            <person name="Calvi B.R."/>
            <person name="Bernardo de Carvalho A."/>
            <person name="Caspi A."/>
            <person name="Castrezana S."/>
            <person name="Celniker S.E."/>
            <person name="Chang J.L."/>
            <person name="Chapple C."/>
            <person name="Chatterji S."/>
            <person name="Chinwalla A."/>
            <person name="Civetta A."/>
            <person name="Clifton S.W."/>
            <person name="Comeron J.M."/>
            <person name="Costello J.C."/>
            <person name="Coyne J.A."/>
            <person name="Daub J."/>
            <person name="David R.G."/>
            <person name="Delcher A.L."/>
            <person name="Delehaunty K."/>
            <person name="Do C.B."/>
            <person name="Ebling H."/>
            <person name="Edwards K."/>
            <person name="Eickbush T."/>
            <person name="Evans J.D."/>
            <person name="Filipski A."/>
            <person name="Findeiss S."/>
            <person name="Freyhult E."/>
            <person name="Fulton L."/>
            <person name="Fulton R."/>
            <person name="Garcia A.C."/>
            <person name="Gardiner A."/>
            <person name="Garfield D.A."/>
            <person name="Garvin B.E."/>
            <person name="Gibson G."/>
            <person name="Gilbert D."/>
            <person name="Gnerre S."/>
            <person name="Godfrey J."/>
            <person name="Good R."/>
            <person name="Gotea V."/>
            <person name="Gravely B."/>
            <person name="Greenberg A.J."/>
            <person name="Griffiths-Jones S."/>
            <person name="Gross S."/>
            <person name="Guigo R."/>
            <person name="Gustafson E.A."/>
            <person name="Haerty W."/>
            <person name="Hahn M.W."/>
            <person name="Halligan D.L."/>
            <person name="Halpern A.L."/>
            <person name="Halter G.M."/>
            <person name="Han M.V."/>
            <person name="Heger A."/>
            <person name="Hillier L."/>
            <person name="Hinrichs A.S."/>
            <person name="Holmes I."/>
            <person name="Hoskins R.A."/>
            <person name="Hubisz M.J."/>
            <person name="Hultmark D."/>
            <person name="Huntley M.A."/>
            <person name="Jaffe D.B."/>
            <person name="Jagadeeshan S."/>
            <person name="Jeck W.R."/>
            <person name="Johnson J."/>
            <person name="Jones C.D."/>
            <person name="Jordan W.C."/>
            <person name="Karpen G.H."/>
            <person name="Kataoka E."/>
            <person name="Keightley P.D."/>
            <person name="Kheradpour P."/>
            <person name="Kirkness E.F."/>
            <person name="Koerich L.B."/>
            <person name="Kristiansen K."/>
            <person name="Kudrna D."/>
            <person name="Kulathinal R.J."/>
            <person name="Kumar S."/>
            <person name="Kwok R."/>
            <person name="Lander E."/>
            <person name="Langley C.H."/>
            <person name="Lapoint R."/>
            <person name="Lazzaro B.P."/>
            <person name="Lee S.J."/>
            <person name="Levesque L."/>
            <person name="Li R."/>
            <person name="Lin C.F."/>
            <person name="Lin M.F."/>
            <person name="Lindblad-Toh K."/>
            <person name="Llopart A."/>
            <person name="Long M."/>
            <person name="Low L."/>
            <person name="Lozovsky E."/>
            <person name="Lu J."/>
            <person name="Luo M."/>
            <person name="Machado C.A."/>
            <person name="Makalowski W."/>
            <person name="Marzo M."/>
            <person name="Matsuda M."/>
            <person name="Matzkin L."/>
            <person name="McAllister B."/>
            <person name="McBride C.S."/>
            <person name="McKernan B."/>
            <person name="McKernan K."/>
            <person name="Mendez-Lago M."/>
            <person name="Minx P."/>
            <person name="Mollenhauer M.U."/>
            <person name="Montooth K."/>
            <person name="Mount S.M."/>
            <person name="Mu X."/>
            <person name="Myers E."/>
            <person name="Negre B."/>
            <person name="Newfeld S."/>
            <person name="Nielsen R."/>
            <person name="Noor M.A."/>
            <person name="O'Grady P."/>
            <person name="Pachter L."/>
            <person name="Papaceit M."/>
            <person name="Parisi M.J."/>
            <person name="Parisi M."/>
            <person name="Parts L."/>
            <person name="Pedersen J.S."/>
            <person name="Pesole G."/>
            <person name="Phillippy A.M."/>
            <person name="Ponting C.P."/>
            <person name="Pop M."/>
            <person name="Porcelli D."/>
            <person name="Powell J.R."/>
            <person name="Prohaska S."/>
            <person name="Pruitt K."/>
            <person name="Puig M."/>
            <person name="Quesneville H."/>
            <person name="Ram K.R."/>
            <person name="Rand D."/>
            <person name="Rasmussen M.D."/>
            <person name="Reed L.K."/>
            <person name="Reenan R."/>
            <person name="Reily A."/>
            <person name="Remington K.A."/>
            <person name="Rieger T.T."/>
            <person name="Ritchie M.G."/>
            <person name="Robin C."/>
            <person name="Rogers Y.H."/>
            <person name="Rohde C."/>
            <person name="Rozas J."/>
            <person name="Rubenfield M.J."/>
            <person name="Ruiz A."/>
            <person name="Russo S."/>
            <person name="Salzberg S.L."/>
            <person name="Sanchez-Gracia A."/>
            <person name="Saranga D.J."/>
            <person name="Sato H."/>
            <person name="Schaeffer S.W."/>
            <person name="Schatz M.C."/>
            <person name="Schlenke T."/>
            <person name="Schwartz R."/>
            <person name="Segarra C."/>
            <person name="Singh R.S."/>
            <person name="Sirot L."/>
            <person name="Sirota M."/>
            <person name="Sisneros N.B."/>
            <person name="Smith C.D."/>
            <person name="Smith T.F."/>
            <person name="Spieth J."/>
            <person name="Stage D.E."/>
            <person name="Stark A."/>
            <person name="Stephan W."/>
            <person name="Strausberg R.L."/>
            <person name="Strempel S."/>
            <person name="Sturgill D."/>
            <person name="Sutton G."/>
            <person name="Sutton G.G."/>
            <person name="Tao W."/>
            <person name="Teichmann S."/>
            <person name="Tobari Y.N."/>
            <person name="Tomimura Y."/>
            <person name="Tsolas J.M."/>
            <person name="Valente V.L."/>
            <person name="Venter E."/>
            <person name="Venter J.C."/>
            <person name="Vicario S."/>
            <person name="Vieira F.G."/>
            <person name="Vilella A.J."/>
            <person name="Villasante A."/>
            <person name="Walenz B."/>
            <person name="Wang J."/>
            <person name="Wasserman M."/>
            <person name="Watts T."/>
            <person name="Wilson D."/>
            <person name="Wilson R.K."/>
            <person name="Wing R.A."/>
            <person name="Wolfner M.F."/>
            <person name="Wong A."/>
            <person name="Wong G.K."/>
            <person name="Wu C.I."/>
            <person name="Wu G."/>
            <person name="Yamamoto D."/>
            <person name="Yang H.P."/>
            <person name="Yang S.P."/>
            <person name="Yorke J.A."/>
            <person name="Yoshida K."/>
            <person name="Zdobnov E."/>
            <person name="Zhang P."/>
            <person name="Zhang Y."/>
            <person name="Zimin A.V."/>
            <person name="Baldwin J."/>
            <person name="Abdouelleil A."/>
            <person name="Abdulkadir J."/>
            <person name="Abebe A."/>
            <person name="Abera B."/>
            <person name="Abreu J."/>
            <person name="Acer S.C."/>
            <person name="Aftuck L."/>
            <person name="Alexander A."/>
            <person name="An P."/>
            <person name="Anderson E."/>
            <person name="Anderson S."/>
            <person name="Arachi H."/>
            <person name="Azer M."/>
            <person name="Bachantsang P."/>
            <person name="Barry A."/>
            <person name="Bayul T."/>
            <person name="Berlin A."/>
            <person name="Bessette D."/>
            <person name="Bloom T."/>
            <person name="Blye J."/>
            <person name="Boguslavskiy L."/>
            <person name="Bonnet C."/>
            <person name="Boukhgalter B."/>
            <person name="Bourzgui I."/>
            <person name="Brown A."/>
            <person name="Cahill P."/>
            <person name="Channer S."/>
            <person name="Cheshatsang Y."/>
            <person name="Chuda L."/>
            <person name="Citroen M."/>
            <person name="Collymore A."/>
            <person name="Cooke P."/>
            <person name="Costello M."/>
            <person name="D'Aco K."/>
            <person name="Daza R."/>
            <person name="De Haan G."/>
            <person name="DeGray S."/>
            <person name="DeMaso C."/>
            <person name="Dhargay N."/>
            <person name="Dooley K."/>
            <person name="Dooley E."/>
            <person name="Doricent M."/>
            <person name="Dorje P."/>
            <person name="Dorjee K."/>
            <person name="Dupes A."/>
            <person name="Elong R."/>
            <person name="Falk J."/>
            <person name="Farina A."/>
            <person name="Faro S."/>
            <person name="Ferguson D."/>
            <person name="Fisher S."/>
            <person name="Foley C.D."/>
            <person name="Franke A."/>
            <person name="Friedrich D."/>
            <person name="Gadbois L."/>
            <person name="Gearin G."/>
            <person name="Gearin C.R."/>
            <person name="Giannoukos G."/>
            <person name="Goode T."/>
            <person name="Graham J."/>
            <person name="Grandbois E."/>
            <person name="Grewal S."/>
            <person name="Gyaltsen K."/>
            <person name="Hafez N."/>
            <person name="Hagos B."/>
            <person name="Hall J."/>
            <person name="Henson C."/>
            <person name="Hollinger A."/>
            <person name="Honan T."/>
            <person name="Huard M.D."/>
            <person name="Hughes L."/>
            <person name="Hurhula B."/>
            <person name="Husby M.E."/>
            <person name="Kamat A."/>
            <person name="Kanga B."/>
            <person name="Kashin S."/>
            <person name="Khazanovich D."/>
            <person name="Kisner P."/>
            <person name="Lance K."/>
            <person name="Lara M."/>
            <person name="Lee W."/>
            <person name="Lennon N."/>
            <person name="Letendre F."/>
            <person name="LeVine R."/>
            <person name="Lipovsky A."/>
            <person name="Liu X."/>
            <person name="Liu J."/>
            <person name="Liu S."/>
            <person name="Lokyitsang T."/>
            <person name="Lokyitsang Y."/>
            <person name="Lubonja R."/>
            <person name="Lui A."/>
            <person name="MacDonald P."/>
            <person name="Magnisalis V."/>
            <person name="Maru K."/>
            <person name="Matthews C."/>
            <person name="McCusker W."/>
            <person name="McDonough S."/>
            <person name="Mehta T."/>
            <person name="Meldrim J."/>
            <person name="Meneus L."/>
            <person name="Mihai O."/>
            <person name="Mihalev A."/>
            <person name="Mihova T."/>
            <person name="Mittelman R."/>
            <person name="Mlenga V."/>
            <person name="Montmayeur A."/>
            <person name="Mulrain L."/>
            <person name="Navidi A."/>
            <person name="Naylor J."/>
            <person name="Negash T."/>
            <person name="Nguyen T."/>
            <person name="Nguyen N."/>
            <person name="Nicol R."/>
            <person name="Norbu C."/>
            <person name="Norbu N."/>
            <person name="Novod N."/>
            <person name="O'Neill B."/>
            <person name="Osman S."/>
            <person name="Markiewicz E."/>
            <person name="Oyono O.L."/>
            <person name="Patti C."/>
            <person name="Phunkhang P."/>
            <person name="Pierre F."/>
            <person name="Priest M."/>
            <person name="Raghuraman S."/>
            <person name="Rege F."/>
            <person name="Reyes R."/>
            <person name="Rise C."/>
            <person name="Rogov P."/>
            <person name="Ross K."/>
            <person name="Ryan E."/>
            <person name="Settipalli S."/>
            <person name="Shea T."/>
            <person name="Sherpa N."/>
            <person name="Shi L."/>
            <person name="Shih D."/>
            <person name="Sparrow T."/>
            <person name="Spaulding J."/>
            <person name="Stalker J."/>
            <person name="Stange-Thomann N."/>
            <person name="Stavropoulos S."/>
            <person name="Stone C."/>
            <person name="Strader C."/>
            <person name="Tesfaye S."/>
            <person name="Thomson T."/>
            <person name="Thoulutsang Y."/>
            <person name="Thoulutsang D."/>
            <person name="Topham K."/>
            <person name="Topping I."/>
            <person name="Tsamla T."/>
            <person name="Vassiliev H."/>
            <person name="Vo A."/>
            <person name="Wangchuk T."/>
            <person name="Wangdi T."/>
            <person name="Weiand M."/>
            <person name="Wilkinson J."/>
            <person name="Wilson A."/>
            <person name="Yadav S."/>
            <person name="Young G."/>
            <person name="Yu Q."/>
            <person name="Zembek L."/>
            <person name="Zhong D."/>
            <person name="Zimmer A."/>
            <person name="Zwirko Z."/>
            <person name="Jaffe D.B."/>
            <person name="Alvarez P."/>
            <person name="Brockman W."/>
            <person name="Butler J."/>
            <person name="Chin C."/>
            <person name="Gnerre S."/>
            <person name="Grabherr M."/>
            <person name="Kleber M."/>
            <person name="Mauceli E."/>
            <person name="MacCallum I."/>
        </authorList>
    </citation>
    <scope>NUCLEOTIDE SEQUENCE [LARGE SCALE GENOMIC DNA]</scope>
    <source>
        <strain evidence="4">Tucson 14024-0371.13</strain>
    </source>
</reference>
<protein>
    <recommendedName>
        <fullName evidence="2">CHK kinase-like domain-containing protein</fullName>
    </recommendedName>
</protein>
<keyword evidence="1" id="KW-0175">Coiled coil</keyword>
<dbReference type="InterPro" id="IPR015897">
    <property type="entry name" value="CHK_kinase-like"/>
</dbReference>
<dbReference type="GO" id="GO:0016740">
    <property type="term" value="F:transferase activity"/>
    <property type="evidence" value="ECO:0007669"/>
    <property type="project" value="UniProtKB-KW"/>
</dbReference>
<dbReference type="Pfam" id="PF02958">
    <property type="entry name" value="EcKL"/>
    <property type="match status" value="1"/>
</dbReference>
<keyword evidence="3" id="KW-0808">Transferase</keyword>
<evidence type="ECO:0000313" key="3">
    <source>
        <dbReference type="EMBL" id="EDV41596.1"/>
    </source>
</evidence>
<proteinExistence type="predicted"/>
<dbReference type="HOGENOM" id="CLU_010718_0_2_1"/>
<dbReference type="InterPro" id="IPR004119">
    <property type="entry name" value="EcKL"/>
</dbReference>
<dbReference type="KEGG" id="dan:6500346"/>
<evidence type="ECO:0000259" key="2">
    <source>
        <dbReference type="SMART" id="SM00587"/>
    </source>
</evidence>
<evidence type="ECO:0000313" key="4">
    <source>
        <dbReference type="Proteomes" id="UP000007801"/>
    </source>
</evidence>
<dbReference type="InterPro" id="IPR011009">
    <property type="entry name" value="Kinase-like_dom_sf"/>
</dbReference>
<dbReference type="EMBL" id="CH902617">
    <property type="protein sequence ID" value="EDV41596.1"/>
    <property type="molecule type" value="Genomic_DNA"/>
</dbReference>
<dbReference type="eggNOG" id="ENOG502RK31">
    <property type="taxonomic scope" value="Eukaryota"/>
</dbReference>
<organism evidence="3 4">
    <name type="scientific">Drosophila ananassae</name>
    <name type="common">Fruit fly</name>
    <dbReference type="NCBI Taxonomy" id="7217"/>
    <lineage>
        <taxon>Eukaryota</taxon>
        <taxon>Metazoa</taxon>
        <taxon>Ecdysozoa</taxon>
        <taxon>Arthropoda</taxon>
        <taxon>Hexapoda</taxon>
        <taxon>Insecta</taxon>
        <taxon>Pterygota</taxon>
        <taxon>Neoptera</taxon>
        <taxon>Endopterygota</taxon>
        <taxon>Diptera</taxon>
        <taxon>Brachycera</taxon>
        <taxon>Muscomorpha</taxon>
        <taxon>Ephydroidea</taxon>
        <taxon>Drosophilidae</taxon>
        <taxon>Drosophila</taxon>
        <taxon>Sophophora</taxon>
    </lineage>
</organism>